<dbReference type="EMBL" id="JANPWB010000014">
    <property type="protein sequence ID" value="KAJ1100512.1"/>
    <property type="molecule type" value="Genomic_DNA"/>
</dbReference>
<name>A0AAV7MAF9_PLEWA</name>
<comment type="caution">
    <text evidence="2">The sequence shown here is derived from an EMBL/GenBank/DDBJ whole genome shotgun (WGS) entry which is preliminary data.</text>
</comment>
<dbReference type="AlphaFoldDB" id="A0AAV7MAF9"/>
<reference evidence="2" key="1">
    <citation type="journal article" date="2022" name="bioRxiv">
        <title>Sequencing and chromosome-scale assembly of the giantPleurodeles waltlgenome.</title>
        <authorList>
            <person name="Brown T."/>
            <person name="Elewa A."/>
            <person name="Iarovenko S."/>
            <person name="Subramanian E."/>
            <person name="Araus A.J."/>
            <person name="Petzold A."/>
            <person name="Susuki M."/>
            <person name="Suzuki K.-i.T."/>
            <person name="Hayashi T."/>
            <person name="Toyoda A."/>
            <person name="Oliveira C."/>
            <person name="Osipova E."/>
            <person name="Leigh N.D."/>
            <person name="Simon A."/>
            <person name="Yun M.H."/>
        </authorList>
    </citation>
    <scope>NUCLEOTIDE SEQUENCE</scope>
    <source>
        <strain evidence="2">20211129_DDA</strain>
        <tissue evidence="2">Liver</tissue>
    </source>
</reference>
<keyword evidence="3" id="KW-1185">Reference proteome</keyword>
<evidence type="ECO:0000256" key="1">
    <source>
        <dbReference type="SAM" id="MobiDB-lite"/>
    </source>
</evidence>
<feature type="region of interest" description="Disordered" evidence="1">
    <location>
        <begin position="1"/>
        <end position="40"/>
    </location>
</feature>
<dbReference type="Proteomes" id="UP001066276">
    <property type="component" value="Chromosome 10"/>
</dbReference>
<gene>
    <name evidence="2" type="ORF">NDU88_005595</name>
</gene>
<evidence type="ECO:0000313" key="3">
    <source>
        <dbReference type="Proteomes" id="UP001066276"/>
    </source>
</evidence>
<evidence type="ECO:0000313" key="2">
    <source>
        <dbReference type="EMBL" id="KAJ1100512.1"/>
    </source>
</evidence>
<proteinExistence type="predicted"/>
<protein>
    <submittedName>
        <fullName evidence="2">Uncharacterized protein</fullName>
    </submittedName>
</protein>
<organism evidence="2 3">
    <name type="scientific">Pleurodeles waltl</name>
    <name type="common">Iberian ribbed newt</name>
    <dbReference type="NCBI Taxonomy" id="8319"/>
    <lineage>
        <taxon>Eukaryota</taxon>
        <taxon>Metazoa</taxon>
        <taxon>Chordata</taxon>
        <taxon>Craniata</taxon>
        <taxon>Vertebrata</taxon>
        <taxon>Euteleostomi</taxon>
        <taxon>Amphibia</taxon>
        <taxon>Batrachia</taxon>
        <taxon>Caudata</taxon>
        <taxon>Salamandroidea</taxon>
        <taxon>Salamandridae</taxon>
        <taxon>Pleurodelinae</taxon>
        <taxon>Pleurodeles</taxon>
    </lineage>
</organism>
<accession>A0AAV7MAF9</accession>
<sequence length="134" mass="14816">MPVGPGLEEGKCALSTRHLPPPWQQSKSAPAPHVAPEEARTALRKSSRGFYFDSPLEFQKAHLLGPKQMEGAPQLRPIITCLLRHIQACQLLLEARSRGPFKAQGYEVRITADFSKETNDCSKAFLSLRPGLPN</sequence>